<dbReference type="OrthoDB" id="10340745at2759"/>
<accession>T0PXY7</accession>
<protein>
    <submittedName>
        <fullName evidence="3">Uncharacterized protein</fullName>
    </submittedName>
</protein>
<dbReference type="EMBL" id="JH767215">
    <property type="protein sequence ID" value="EQC27116.1"/>
    <property type="molecule type" value="Genomic_DNA"/>
</dbReference>
<feature type="region of interest" description="Disordered" evidence="1">
    <location>
        <begin position="26"/>
        <end position="47"/>
    </location>
</feature>
<feature type="chain" id="PRO_5004582892" evidence="2">
    <location>
        <begin position="20"/>
        <end position="292"/>
    </location>
</feature>
<feature type="compositionally biased region" description="Low complexity" evidence="1">
    <location>
        <begin position="30"/>
        <end position="47"/>
    </location>
</feature>
<dbReference type="RefSeq" id="XP_008619510.1">
    <property type="nucleotide sequence ID" value="XM_008621288.1"/>
</dbReference>
<keyword evidence="2" id="KW-0732">Signal</keyword>
<feature type="signal peptide" evidence="2">
    <location>
        <begin position="1"/>
        <end position="19"/>
    </location>
</feature>
<evidence type="ECO:0000256" key="1">
    <source>
        <dbReference type="SAM" id="MobiDB-lite"/>
    </source>
</evidence>
<dbReference type="GeneID" id="19955851"/>
<evidence type="ECO:0000313" key="3">
    <source>
        <dbReference type="EMBL" id="EQC27116.1"/>
    </source>
</evidence>
<proteinExistence type="predicted"/>
<dbReference type="AlphaFoldDB" id="T0PXY7"/>
<evidence type="ECO:0000313" key="4">
    <source>
        <dbReference type="Proteomes" id="UP000030762"/>
    </source>
</evidence>
<dbReference type="VEuPathDB" id="FungiDB:SDRG_15124"/>
<evidence type="ECO:0000256" key="2">
    <source>
        <dbReference type="SAM" id="SignalP"/>
    </source>
</evidence>
<dbReference type="Proteomes" id="UP000030762">
    <property type="component" value="Unassembled WGS sequence"/>
</dbReference>
<dbReference type="InParanoid" id="T0PXY7"/>
<organism evidence="3 4">
    <name type="scientific">Saprolegnia diclina (strain VS20)</name>
    <dbReference type="NCBI Taxonomy" id="1156394"/>
    <lineage>
        <taxon>Eukaryota</taxon>
        <taxon>Sar</taxon>
        <taxon>Stramenopiles</taxon>
        <taxon>Oomycota</taxon>
        <taxon>Saprolegniomycetes</taxon>
        <taxon>Saprolegniales</taxon>
        <taxon>Saprolegniaceae</taxon>
        <taxon>Saprolegnia</taxon>
    </lineage>
</organism>
<sequence>MKAALFSATLFASALLSAADHDGCGSASGTPTMAPTTLAPTAAPTKAPAPGEWVSLGGFAHEISFDGKNACVKTGDGAFCGLTSQQFAQWKKVATTVDPIEQVATANGLALVWGGASGARLMQTVDLASGVTHDTPLRADESPRQFSTDGKTVVGTTDSRFFGAAITNGAMDSPVTIADSDSLDVYKTAIAGNDVYITDYEGVVKYSTLDSSVWTVRPFGYVDTDFRARELASDGVDLCVITYSLEIACAKLSTGLETWETYPGKWQAIAVANNTLTAVTFVDRDIQVTQLK</sequence>
<reference evidence="3 4" key="1">
    <citation type="submission" date="2012-04" db="EMBL/GenBank/DDBJ databases">
        <title>The Genome Sequence of Saprolegnia declina VS20.</title>
        <authorList>
            <consortium name="The Broad Institute Genome Sequencing Platform"/>
            <person name="Russ C."/>
            <person name="Nusbaum C."/>
            <person name="Tyler B."/>
            <person name="van West P."/>
            <person name="Dieguez-Uribeondo J."/>
            <person name="de Bruijn I."/>
            <person name="Tripathy S."/>
            <person name="Jiang R."/>
            <person name="Young S.K."/>
            <person name="Zeng Q."/>
            <person name="Gargeya S."/>
            <person name="Fitzgerald M."/>
            <person name="Haas B."/>
            <person name="Abouelleil A."/>
            <person name="Alvarado L."/>
            <person name="Arachchi H.M."/>
            <person name="Berlin A."/>
            <person name="Chapman S.B."/>
            <person name="Goldberg J."/>
            <person name="Griggs A."/>
            <person name="Gujja S."/>
            <person name="Hansen M."/>
            <person name="Howarth C."/>
            <person name="Imamovic A."/>
            <person name="Larimer J."/>
            <person name="McCowen C."/>
            <person name="Montmayeur A."/>
            <person name="Murphy C."/>
            <person name="Neiman D."/>
            <person name="Pearson M."/>
            <person name="Priest M."/>
            <person name="Roberts A."/>
            <person name="Saif S."/>
            <person name="Shea T."/>
            <person name="Sisk P."/>
            <person name="Sykes S."/>
            <person name="Wortman J."/>
            <person name="Nusbaum C."/>
            <person name="Birren B."/>
        </authorList>
    </citation>
    <scope>NUCLEOTIDE SEQUENCE [LARGE SCALE GENOMIC DNA]</scope>
    <source>
        <strain evidence="3 4">VS20</strain>
    </source>
</reference>
<keyword evidence="4" id="KW-1185">Reference proteome</keyword>
<gene>
    <name evidence="3" type="ORF">SDRG_15124</name>
</gene>
<name>T0PXY7_SAPDV</name>